<feature type="compositionally biased region" description="Basic and acidic residues" evidence="1">
    <location>
        <begin position="146"/>
        <end position="168"/>
    </location>
</feature>
<name>B8ATC4_ORYSI</name>
<feature type="region of interest" description="Disordered" evidence="1">
    <location>
        <begin position="25"/>
        <end position="58"/>
    </location>
</feature>
<proteinExistence type="predicted"/>
<reference evidence="2 3" key="1">
    <citation type="journal article" date="2005" name="PLoS Biol.">
        <title>The genomes of Oryza sativa: a history of duplications.</title>
        <authorList>
            <person name="Yu J."/>
            <person name="Wang J."/>
            <person name="Lin W."/>
            <person name="Li S."/>
            <person name="Li H."/>
            <person name="Zhou J."/>
            <person name="Ni P."/>
            <person name="Dong W."/>
            <person name="Hu S."/>
            <person name="Zeng C."/>
            <person name="Zhang J."/>
            <person name="Zhang Y."/>
            <person name="Li R."/>
            <person name="Xu Z."/>
            <person name="Li S."/>
            <person name="Li X."/>
            <person name="Zheng H."/>
            <person name="Cong L."/>
            <person name="Lin L."/>
            <person name="Yin J."/>
            <person name="Geng J."/>
            <person name="Li G."/>
            <person name="Shi J."/>
            <person name="Liu J."/>
            <person name="Lv H."/>
            <person name="Li J."/>
            <person name="Wang J."/>
            <person name="Deng Y."/>
            <person name="Ran L."/>
            <person name="Shi X."/>
            <person name="Wang X."/>
            <person name="Wu Q."/>
            <person name="Li C."/>
            <person name="Ren X."/>
            <person name="Wang J."/>
            <person name="Wang X."/>
            <person name="Li D."/>
            <person name="Liu D."/>
            <person name="Zhang X."/>
            <person name="Ji Z."/>
            <person name="Zhao W."/>
            <person name="Sun Y."/>
            <person name="Zhang Z."/>
            <person name="Bao J."/>
            <person name="Han Y."/>
            <person name="Dong L."/>
            <person name="Ji J."/>
            <person name="Chen P."/>
            <person name="Wu S."/>
            <person name="Liu J."/>
            <person name="Xiao Y."/>
            <person name="Bu D."/>
            <person name="Tan J."/>
            <person name="Yang L."/>
            <person name="Ye C."/>
            <person name="Zhang J."/>
            <person name="Xu J."/>
            <person name="Zhou Y."/>
            <person name="Yu Y."/>
            <person name="Zhang B."/>
            <person name="Zhuang S."/>
            <person name="Wei H."/>
            <person name="Liu B."/>
            <person name="Lei M."/>
            <person name="Yu H."/>
            <person name="Li Y."/>
            <person name="Xu H."/>
            <person name="Wei S."/>
            <person name="He X."/>
            <person name="Fang L."/>
            <person name="Zhang Z."/>
            <person name="Zhang Y."/>
            <person name="Huang X."/>
            <person name="Su Z."/>
            <person name="Tong W."/>
            <person name="Li J."/>
            <person name="Tong Z."/>
            <person name="Li S."/>
            <person name="Ye J."/>
            <person name="Wang L."/>
            <person name="Fang L."/>
            <person name="Lei T."/>
            <person name="Chen C."/>
            <person name="Chen H."/>
            <person name="Xu Z."/>
            <person name="Li H."/>
            <person name="Huang H."/>
            <person name="Zhang F."/>
            <person name="Xu H."/>
            <person name="Li N."/>
            <person name="Zhao C."/>
            <person name="Li S."/>
            <person name="Dong L."/>
            <person name="Huang Y."/>
            <person name="Li L."/>
            <person name="Xi Y."/>
            <person name="Qi Q."/>
            <person name="Li W."/>
            <person name="Zhang B."/>
            <person name="Hu W."/>
            <person name="Zhang Y."/>
            <person name="Tian X."/>
            <person name="Jiao Y."/>
            <person name="Liang X."/>
            <person name="Jin J."/>
            <person name="Gao L."/>
            <person name="Zheng W."/>
            <person name="Hao B."/>
            <person name="Liu S."/>
            <person name="Wang W."/>
            <person name="Yuan L."/>
            <person name="Cao M."/>
            <person name="McDermott J."/>
            <person name="Samudrala R."/>
            <person name="Wang J."/>
            <person name="Wong G.K."/>
            <person name="Yang H."/>
        </authorList>
    </citation>
    <scope>NUCLEOTIDE SEQUENCE [LARGE SCALE GENOMIC DNA]</scope>
    <source>
        <strain evidence="3">cv. 93-11</strain>
    </source>
</reference>
<feature type="compositionally biased region" description="Low complexity" evidence="1">
    <location>
        <begin position="130"/>
        <end position="145"/>
    </location>
</feature>
<evidence type="ECO:0000313" key="3">
    <source>
        <dbReference type="Proteomes" id="UP000007015"/>
    </source>
</evidence>
<gene>
    <name evidence="2" type="ORF">OsI_17121</name>
</gene>
<dbReference type="AlphaFoldDB" id="B8ATC4"/>
<organism evidence="2 3">
    <name type="scientific">Oryza sativa subsp. indica</name>
    <name type="common">Rice</name>
    <dbReference type="NCBI Taxonomy" id="39946"/>
    <lineage>
        <taxon>Eukaryota</taxon>
        <taxon>Viridiplantae</taxon>
        <taxon>Streptophyta</taxon>
        <taxon>Embryophyta</taxon>
        <taxon>Tracheophyta</taxon>
        <taxon>Spermatophyta</taxon>
        <taxon>Magnoliopsida</taxon>
        <taxon>Liliopsida</taxon>
        <taxon>Poales</taxon>
        <taxon>Poaceae</taxon>
        <taxon>BOP clade</taxon>
        <taxon>Oryzoideae</taxon>
        <taxon>Oryzeae</taxon>
        <taxon>Oryzinae</taxon>
        <taxon>Oryza</taxon>
        <taxon>Oryza sativa</taxon>
    </lineage>
</organism>
<feature type="compositionally biased region" description="Basic and acidic residues" evidence="1">
    <location>
        <begin position="25"/>
        <end position="38"/>
    </location>
</feature>
<dbReference type="Proteomes" id="UP000007015">
    <property type="component" value="Chromosome 4"/>
</dbReference>
<sequence>MRAPLGDFLAALFYATPSLGDAVTAEHEHSGGVERGVEAVEDSGGDGAAHEEEDKESGEALVVLKEARAAVAVERDEDEGDEDDDIKDLWFAGGYDTAVKLELISSIILMFGDLFSLLAVMGHRKRSKVDISSESNSDNDCSLSSDNHDGDVHLSNHDESSDNHDQHFEENDPLLHLTKEELMKKLKIKLGKRPFTDDHKKKRHKVESDSIIDDALLEIHNDLVLHSLKMKLSMLGE</sequence>
<keyword evidence="3" id="KW-1185">Reference proteome</keyword>
<protein>
    <submittedName>
        <fullName evidence="2">Uncharacterized protein</fullName>
    </submittedName>
</protein>
<feature type="region of interest" description="Disordered" evidence="1">
    <location>
        <begin position="129"/>
        <end position="168"/>
    </location>
</feature>
<accession>B8ATC4</accession>
<evidence type="ECO:0000256" key="1">
    <source>
        <dbReference type="SAM" id="MobiDB-lite"/>
    </source>
</evidence>
<dbReference type="Gramene" id="BGIOSGA014485-TA">
    <property type="protein sequence ID" value="BGIOSGA014485-PA"/>
    <property type="gene ID" value="BGIOSGA014485"/>
</dbReference>
<dbReference type="HOGENOM" id="CLU_1172322_0_0_1"/>
<dbReference type="EMBL" id="CM000129">
    <property type="protein sequence ID" value="EEC77861.1"/>
    <property type="molecule type" value="Genomic_DNA"/>
</dbReference>
<evidence type="ECO:0000313" key="2">
    <source>
        <dbReference type="EMBL" id="EEC77861.1"/>
    </source>
</evidence>